<keyword evidence="3" id="KW-0862">Zinc</keyword>
<accession>A0A7R9KYX1</accession>
<dbReference type="Pfam" id="PF00643">
    <property type="entry name" value="zf-B_box"/>
    <property type="match status" value="1"/>
</dbReference>
<dbReference type="PANTHER" id="PTHR25462:SF291">
    <property type="entry name" value="E3 UBIQUITIN-PROTEIN LIGASE TRIM45"/>
    <property type="match status" value="1"/>
</dbReference>
<dbReference type="InterPro" id="IPR013083">
    <property type="entry name" value="Znf_RING/FYVE/PHD"/>
</dbReference>
<feature type="compositionally biased region" description="Polar residues" evidence="6">
    <location>
        <begin position="1124"/>
        <end position="1134"/>
    </location>
</feature>
<feature type="compositionally biased region" description="Polar residues" evidence="6">
    <location>
        <begin position="842"/>
        <end position="852"/>
    </location>
</feature>
<dbReference type="CDD" id="cd15541">
    <property type="entry name" value="PHD_TIF1_like"/>
    <property type="match status" value="1"/>
</dbReference>
<feature type="region of interest" description="Disordered" evidence="6">
    <location>
        <begin position="931"/>
        <end position="950"/>
    </location>
</feature>
<organism evidence="9">
    <name type="scientific">Medioppia subpectinata</name>
    <dbReference type="NCBI Taxonomy" id="1979941"/>
    <lineage>
        <taxon>Eukaryota</taxon>
        <taxon>Metazoa</taxon>
        <taxon>Ecdysozoa</taxon>
        <taxon>Arthropoda</taxon>
        <taxon>Chelicerata</taxon>
        <taxon>Arachnida</taxon>
        <taxon>Acari</taxon>
        <taxon>Acariformes</taxon>
        <taxon>Sarcoptiformes</taxon>
        <taxon>Oribatida</taxon>
        <taxon>Brachypylina</taxon>
        <taxon>Oppioidea</taxon>
        <taxon>Oppiidae</taxon>
        <taxon>Medioppia</taxon>
    </lineage>
</organism>
<dbReference type="SUPFAM" id="SSF57845">
    <property type="entry name" value="B-box zinc-binding domain"/>
    <property type="match status" value="1"/>
</dbReference>
<dbReference type="SUPFAM" id="SSF47370">
    <property type="entry name" value="Bromodomain"/>
    <property type="match status" value="1"/>
</dbReference>
<dbReference type="InterPro" id="IPR047153">
    <property type="entry name" value="TRIM45/56/19-like"/>
</dbReference>
<keyword evidence="4" id="KW-0103">Bromodomain</keyword>
<feature type="domain" description="PHD-type" evidence="7">
    <location>
        <begin position="957"/>
        <end position="1005"/>
    </location>
</feature>
<dbReference type="InterPro" id="IPR036427">
    <property type="entry name" value="Bromodomain-like_sf"/>
</dbReference>
<dbReference type="SMART" id="SM00249">
    <property type="entry name" value="PHD"/>
    <property type="match status" value="1"/>
</dbReference>
<dbReference type="InterPro" id="IPR001965">
    <property type="entry name" value="Znf_PHD"/>
</dbReference>
<dbReference type="PANTHER" id="PTHR25462">
    <property type="entry name" value="BONUS, ISOFORM C-RELATED"/>
    <property type="match status" value="1"/>
</dbReference>
<dbReference type="PROSITE" id="PS01359">
    <property type="entry name" value="ZF_PHD_1"/>
    <property type="match status" value="1"/>
</dbReference>
<evidence type="ECO:0000259" key="7">
    <source>
        <dbReference type="PROSITE" id="PS50016"/>
    </source>
</evidence>
<feature type="region of interest" description="Disordered" evidence="6">
    <location>
        <begin position="317"/>
        <end position="337"/>
    </location>
</feature>
<feature type="compositionally biased region" description="Polar residues" evidence="6">
    <location>
        <begin position="412"/>
        <end position="421"/>
    </location>
</feature>
<feature type="region of interest" description="Disordered" evidence="6">
    <location>
        <begin position="398"/>
        <end position="421"/>
    </location>
</feature>
<evidence type="ECO:0000256" key="6">
    <source>
        <dbReference type="SAM" id="MobiDB-lite"/>
    </source>
</evidence>
<feature type="region of interest" description="Disordered" evidence="6">
    <location>
        <begin position="651"/>
        <end position="677"/>
    </location>
</feature>
<evidence type="ECO:0000256" key="4">
    <source>
        <dbReference type="ARBA" id="ARBA00023117"/>
    </source>
</evidence>
<evidence type="ECO:0000313" key="10">
    <source>
        <dbReference type="Proteomes" id="UP000759131"/>
    </source>
</evidence>
<dbReference type="Pfam" id="PF00628">
    <property type="entry name" value="PHD"/>
    <property type="match status" value="1"/>
</dbReference>
<dbReference type="PROSITE" id="PS50016">
    <property type="entry name" value="ZF_PHD_2"/>
    <property type="match status" value="1"/>
</dbReference>
<dbReference type="InterPro" id="IPR000315">
    <property type="entry name" value="Znf_B-box"/>
</dbReference>
<dbReference type="GO" id="GO:0008270">
    <property type="term" value="F:zinc ion binding"/>
    <property type="evidence" value="ECO:0007669"/>
    <property type="project" value="UniProtKB-KW"/>
</dbReference>
<dbReference type="InterPro" id="IPR011011">
    <property type="entry name" value="Znf_FYVE_PHD"/>
</dbReference>
<protein>
    <submittedName>
        <fullName evidence="9">Uncharacterized protein</fullName>
    </submittedName>
</protein>
<feature type="compositionally biased region" description="Low complexity" evidence="6">
    <location>
        <begin position="319"/>
        <end position="335"/>
    </location>
</feature>
<evidence type="ECO:0000256" key="3">
    <source>
        <dbReference type="ARBA" id="ARBA00022833"/>
    </source>
</evidence>
<keyword evidence="2 5" id="KW-0863">Zinc-finger</keyword>
<keyword evidence="10" id="KW-1185">Reference proteome</keyword>
<dbReference type="Proteomes" id="UP000759131">
    <property type="component" value="Unassembled WGS sequence"/>
</dbReference>
<feature type="region of interest" description="Disordered" evidence="6">
    <location>
        <begin position="890"/>
        <end position="909"/>
    </location>
</feature>
<evidence type="ECO:0000256" key="2">
    <source>
        <dbReference type="ARBA" id="ARBA00022771"/>
    </source>
</evidence>
<feature type="compositionally biased region" description="Low complexity" evidence="6">
    <location>
        <begin position="600"/>
        <end position="631"/>
    </location>
</feature>
<feature type="region of interest" description="Disordered" evidence="6">
    <location>
        <begin position="591"/>
        <end position="639"/>
    </location>
</feature>
<sequence>RPQFSCKICSQEYTPDKCIDNTFQVIHWSRNNGESNESGVCNQCHKDKPLVIRCKECEWICEPCHRLHIAIAVFESHELDESSKVSPNADLSLNNTCPTHNEEITVYCKTCSNAFCARCILRDHNLHVYEDSKDTTQMDKFFDSFRTRVADITDKRTHCENTLQKYETIETDISSQRDVCVNRIKDIISRLHTKVDDMGTTLLDGVNNKCNEKQTEYSSKKCQLKQMNQSFEFIEQFMSAILDLNEPMSVLKAQDLLSSQLQKLLNKPCSHPDYITPFTIEVKDQLTDGSGDGLNINKMIDGVFNMCFNIVSSDDKQTKTANSNTKNSNNNTNESNDLDDDIAEIFELPNSRPNSRPSPGQTSTALQAANIGNTQTIAQTTAQTAAQTAAQHSYYYNNNYNNNQNKHLRNMLDSNPQNSRQTHALQTNIPNASMHLQSINSMTNSITQNNTPVQAMASYGSPGVYRGPVPSANSCQQIHRKGNPPNYMSIATMANPPNVTVNTNNTFTGANSTAQPQPATTYGHNLRMYAGGNIMQGPNPITRTLLQNRPHEGTTTVIYTNNIQAPTRSQLATRLAQQPLPHFQYIQPQHTVPTRPQPLQPQTQLHSQLQSQLQAQSQPQTRPQLQSQSRPALQPQTQHAVQYLQHLQRELTQQPTQQPTQQQTQQQSHPNQRQMQQHFDFQLQHQKEIQREKEINEIAKELEKASEGFPTDPISSHISSIIREQQDIIASQSQAYRTHTQNTRPVNTIAPQTACQTQNDPIVELHIPDNWCPLPTASQNTTQTPIEPQIVSSVTIAATTPRNSIDDMIAAVPTRPTSTDSGIQTPVLSMPSVADIIDNSLPNSAQLDTTGDTNDRRPSDDNSEIILPNSPNPPSVDSLFSSTEFISSDINAGEKDKEENNTIESEVSTTVTVTPLPKPMAPVARIAPITTTEEADSPPNDLMSDDDSEERESIDEDAFCVVCDREFGEFIICGNCSRSFHKECHVPEIKTMPETTFVCTFCKDLPSAQSAARVRRPGLNDRQLMTCEKVMIALICHKLSQQLKPIESETHNEENTTLLTIKDNLENRRYENEVDFIADIRRMIANYKNRSDITPEDMNNFNAFEKYFQTKLRKLMPAFANTTHTNSSADNTGGNHKKSKTSCISI</sequence>
<reference evidence="9" key="1">
    <citation type="submission" date="2020-11" db="EMBL/GenBank/DDBJ databases">
        <authorList>
            <person name="Tran Van P."/>
        </authorList>
    </citation>
    <scope>NUCLEOTIDE SEQUENCE</scope>
</reference>
<dbReference type="InterPro" id="IPR019786">
    <property type="entry name" value="Zinc_finger_PHD-type_CS"/>
</dbReference>
<evidence type="ECO:0000256" key="5">
    <source>
        <dbReference type="PROSITE-ProRule" id="PRU00024"/>
    </source>
</evidence>
<dbReference type="AlphaFoldDB" id="A0A7R9KYX1"/>
<dbReference type="EMBL" id="CAJPIZ010009868">
    <property type="protein sequence ID" value="CAG2112135.1"/>
    <property type="molecule type" value="Genomic_DNA"/>
</dbReference>
<evidence type="ECO:0000259" key="8">
    <source>
        <dbReference type="PROSITE" id="PS50119"/>
    </source>
</evidence>
<dbReference type="SUPFAM" id="SSF57903">
    <property type="entry name" value="FYVE/PHD zinc finger"/>
    <property type="match status" value="1"/>
</dbReference>
<dbReference type="GO" id="GO:0061630">
    <property type="term" value="F:ubiquitin protein ligase activity"/>
    <property type="evidence" value="ECO:0007669"/>
    <property type="project" value="TreeGrafter"/>
</dbReference>
<feature type="domain" description="B box-type" evidence="8">
    <location>
        <begin position="92"/>
        <end position="125"/>
    </location>
</feature>
<dbReference type="Gene3D" id="3.30.40.10">
    <property type="entry name" value="Zinc/RING finger domain, C3HC4 (zinc finger)"/>
    <property type="match status" value="1"/>
</dbReference>
<dbReference type="InterPro" id="IPR019787">
    <property type="entry name" value="Znf_PHD-finger"/>
</dbReference>
<feature type="compositionally biased region" description="Low complexity" evidence="6">
    <location>
        <begin position="652"/>
        <end position="667"/>
    </location>
</feature>
<evidence type="ECO:0000313" key="9">
    <source>
        <dbReference type="EMBL" id="CAD7631705.1"/>
    </source>
</evidence>
<proteinExistence type="predicted"/>
<feature type="compositionally biased region" description="Polar residues" evidence="6">
    <location>
        <begin position="668"/>
        <end position="677"/>
    </location>
</feature>
<feature type="region of interest" description="Disordered" evidence="6">
    <location>
        <begin position="1124"/>
        <end position="1146"/>
    </location>
</feature>
<keyword evidence="1" id="KW-0479">Metal-binding</keyword>
<dbReference type="EMBL" id="OC864443">
    <property type="protein sequence ID" value="CAD7631705.1"/>
    <property type="molecule type" value="Genomic_DNA"/>
</dbReference>
<dbReference type="Gene3D" id="3.30.160.60">
    <property type="entry name" value="Classic Zinc Finger"/>
    <property type="match status" value="1"/>
</dbReference>
<gene>
    <name evidence="9" type="ORF">OSB1V03_LOCUS12114</name>
</gene>
<feature type="non-terminal residue" evidence="9">
    <location>
        <position position="1"/>
    </location>
</feature>
<feature type="region of interest" description="Disordered" evidence="6">
    <location>
        <begin position="842"/>
        <end position="880"/>
    </location>
</feature>
<dbReference type="OrthoDB" id="6433955at2759"/>
<dbReference type="Gene3D" id="1.20.920.10">
    <property type="entry name" value="Bromodomain-like"/>
    <property type="match status" value="1"/>
</dbReference>
<name>A0A7R9KYX1_9ACAR</name>
<evidence type="ECO:0000256" key="1">
    <source>
        <dbReference type="ARBA" id="ARBA00022723"/>
    </source>
</evidence>
<dbReference type="PROSITE" id="PS50119">
    <property type="entry name" value="ZF_BBOX"/>
    <property type="match status" value="1"/>
</dbReference>